<gene>
    <name evidence="1" type="ORF">KC01_LOCUS26913</name>
</gene>
<dbReference type="EMBL" id="OZ035844">
    <property type="protein sequence ID" value="CAL1598546.1"/>
    <property type="molecule type" value="Genomic_DNA"/>
</dbReference>
<protein>
    <submittedName>
        <fullName evidence="1">Uncharacterized protein</fullName>
    </submittedName>
</protein>
<dbReference type="Proteomes" id="UP001497482">
    <property type="component" value="Chromosome 22"/>
</dbReference>
<sequence>MKSGLVLGSRLIAEEIEGPVVGFRDGRAPPPRERTSEAPWISAYLKPASVWRNALRAPLRNERLSQQLRRCPLRPNDALSVAAKEPPWQPVIPLAVHASCPALNARSEGRALAPGLGRVSQTLEVNKGFVDTSLTSAERLSLHRLIVGGVQ</sequence>
<proteinExistence type="predicted"/>
<reference evidence="1 2" key="1">
    <citation type="submission" date="2024-04" db="EMBL/GenBank/DDBJ databases">
        <authorList>
            <person name="Waldvogel A.-M."/>
            <person name="Schoenle A."/>
        </authorList>
    </citation>
    <scope>NUCLEOTIDE SEQUENCE [LARGE SCALE GENOMIC DNA]</scope>
</reference>
<dbReference type="AlphaFoldDB" id="A0AAV2L8H3"/>
<evidence type="ECO:0000313" key="2">
    <source>
        <dbReference type="Proteomes" id="UP001497482"/>
    </source>
</evidence>
<organism evidence="1 2">
    <name type="scientific">Knipowitschia caucasica</name>
    <name type="common">Caucasian dwarf goby</name>
    <name type="synonym">Pomatoschistus caucasicus</name>
    <dbReference type="NCBI Taxonomy" id="637954"/>
    <lineage>
        <taxon>Eukaryota</taxon>
        <taxon>Metazoa</taxon>
        <taxon>Chordata</taxon>
        <taxon>Craniata</taxon>
        <taxon>Vertebrata</taxon>
        <taxon>Euteleostomi</taxon>
        <taxon>Actinopterygii</taxon>
        <taxon>Neopterygii</taxon>
        <taxon>Teleostei</taxon>
        <taxon>Neoteleostei</taxon>
        <taxon>Acanthomorphata</taxon>
        <taxon>Gobiaria</taxon>
        <taxon>Gobiiformes</taxon>
        <taxon>Gobioidei</taxon>
        <taxon>Gobiidae</taxon>
        <taxon>Gobiinae</taxon>
        <taxon>Knipowitschia</taxon>
    </lineage>
</organism>
<accession>A0AAV2L8H3</accession>
<keyword evidence="2" id="KW-1185">Reference proteome</keyword>
<name>A0AAV2L8H3_KNICA</name>
<evidence type="ECO:0000313" key="1">
    <source>
        <dbReference type="EMBL" id="CAL1598546.1"/>
    </source>
</evidence>